<reference evidence="2 3" key="1">
    <citation type="journal article" date="2014" name="World J. Microbiol. Biotechnol.">
        <title>Biodiversity and physiological characteristics of Antarctic and Arctic lichens-associated bacteria.</title>
        <authorList>
            <person name="Lee Y.M."/>
            <person name="Kim E.H."/>
            <person name="Lee H.K."/>
            <person name="Hong S.G."/>
        </authorList>
    </citation>
    <scope>NUCLEOTIDE SEQUENCE [LARGE SCALE GENOMIC DNA]</scope>
    <source>
        <strain evidence="2 3">PAMC 26569</strain>
    </source>
</reference>
<proteinExistence type="predicted"/>
<keyword evidence="3" id="KW-1185">Reference proteome</keyword>
<dbReference type="AlphaFoldDB" id="A0A6M8HN64"/>
<evidence type="ECO:0000313" key="2">
    <source>
        <dbReference type="EMBL" id="QKE89863.1"/>
    </source>
</evidence>
<organism evidence="2 3">
    <name type="scientific">Lichenicola cladoniae</name>
    <dbReference type="NCBI Taxonomy" id="1484109"/>
    <lineage>
        <taxon>Bacteria</taxon>
        <taxon>Pseudomonadati</taxon>
        <taxon>Pseudomonadota</taxon>
        <taxon>Alphaproteobacteria</taxon>
        <taxon>Acetobacterales</taxon>
        <taxon>Acetobacteraceae</taxon>
        <taxon>Lichenicola</taxon>
    </lineage>
</organism>
<name>A0A6M8HN64_9PROT</name>
<protein>
    <submittedName>
        <fullName evidence="2">Uncharacterized protein</fullName>
    </submittedName>
</protein>
<accession>A0A6M8HN64</accession>
<dbReference type="EMBL" id="CP053708">
    <property type="protein sequence ID" value="QKE89863.1"/>
    <property type="molecule type" value="Genomic_DNA"/>
</dbReference>
<evidence type="ECO:0000313" key="3">
    <source>
        <dbReference type="Proteomes" id="UP000500767"/>
    </source>
</evidence>
<dbReference type="RefSeq" id="WP_171834851.1">
    <property type="nucleotide sequence ID" value="NZ_CP053708.1"/>
</dbReference>
<feature type="region of interest" description="Disordered" evidence="1">
    <location>
        <begin position="32"/>
        <end position="68"/>
    </location>
</feature>
<dbReference type="Proteomes" id="UP000500767">
    <property type="component" value="Chromosome"/>
</dbReference>
<sequence>MIDTRTRGGPDMSRSAAAIVRLNVGVAQLCKQERGRDPEASWSGPEESGVQARHVGLRSPPPGQPVPG</sequence>
<gene>
    <name evidence="2" type="ORF">HN018_07230</name>
</gene>
<evidence type="ECO:0000256" key="1">
    <source>
        <dbReference type="SAM" id="MobiDB-lite"/>
    </source>
</evidence>
<feature type="compositionally biased region" description="Pro residues" evidence="1">
    <location>
        <begin position="59"/>
        <end position="68"/>
    </location>
</feature>
<dbReference type="KEGG" id="lck:HN018_07230"/>